<evidence type="ECO:0000259" key="2">
    <source>
        <dbReference type="Pfam" id="PF18925"/>
    </source>
</evidence>
<protein>
    <recommendedName>
        <fullName evidence="2">DUF5675 domain-containing protein</fullName>
    </recommendedName>
</protein>
<keyword evidence="4" id="KW-1185">Reference proteome</keyword>
<organism evidence="3 4">
    <name type="scientific">Solimonas fluminis</name>
    <dbReference type="NCBI Taxonomy" id="2086571"/>
    <lineage>
        <taxon>Bacteria</taxon>
        <taxon>Pseudomonadati</taxon>
        <taxon>Pseudomonadota</taxon>
        <taxon>Gammaproteobacteria</taxon>
        <taxon>Nevskiales</taxon>
        <taxon>Nevskiaceae</taxon>
        <taxon>Solimonas</taxon>
    </lineage>
</organism>
<dbReference type="InterPro" id="IPR043732">
    <property type="entry name" value="DUF5675"/>
</dbReference>
<name>A0A2S5TI38_9GAMM</name>
<dbReference type="Proteomes" id="UP000238220">
    <property type="component" value="Unassembled WGS sequence"/>
</dbReference>
<dbReference type="RefSeq" id="WP_104229806.1">
    <property type="nucleotide sequence ID" value="NZ_PSNW01000003.1"/>
</dbReference>
<evidence type="ECO:0000313" key="4">
    <source>
        <dbReference type="Proteomes" id="UP000238220"/>
    </source>
</evidence>
<feature type="region of interest" description="Disordered" evidence="1">
    <location>
        <begin position="1288"/>
        <end position="1353"/>
    </location>
</feature>
<reference evidence="3 4" key="1">
    <citation type="submission" date="2018-02" db="EMBL/GenBank/DDBJ databases">
        <title>Genome sequencing of Solimonas sp. HR-BB.</title>
        <authorList>
            <person name="Lee Y."/>
            <person name="Jeon C.O."/>
        </authorList>
    </citation>
    <scope>NUCLEOTIDE SEQUENCE [LARGE SCALE GENOMIC DNA]</scope>
    <source>
        <strain evidence="3 4">HR-BB</strain>
    </source>
</reference>
<comment type="caution">
    <text evidence="3">The sequence shown here is derived from an EMBL/GenBank/DDBJ whole genome shotgun (WGS) entry which is preliminary data.</text>
</comment>
<feature type="region of interest" description="Disordered" evidence="1">
    <location>
        <begin position="171"/>
        <end position="204"/>
    </location>
</feature>
<evidence type="ECO:0000256" key="1">
    <source>
        <dbReference type="SAM" id="MobiDB-lite"/>
    </source>
</evidence>
<evidence type="ECO:0000313" key="3">
    <source>
        <dbReference type="EMBL" id="PPE74649.1"/>
    </source>
</evidence>
<feature type="compositionally biased region" description="Basic and acidic residues" evidence="1">
    <location>
        <begin position="171"/>
        <end position="196"/>
    </location>
</feature>
<feature type="region of interest" description="Disordered" evidence="1">
    <location>
        <begin position="1"/>
        <end position="22"/>
    </location>
</feature>
<feature type="compositionally biased region" description="Basic and acidic residues" evidence="1">
    <location>
        <begin position="1314"/>
        <end position="1325"/>
    </location>
</feature>
<dbReference type="OrthoDB" id="4312432at2"/>
<accession>A0A2S5TI38</accession>
<feature type="domain" description="DUF5675" evidence="2">
    <location>
        <begin position="1419"/>
        <end position="1547"/>
    </location>
</feature>
<gene>
    <name evidence="3" type="ORF">C3942_07760</name>
</gene>
<sequence length="1570" mass="170820">MNNATTTLKTVHGRLTDGGDPNAAPATLAPSLQSAIQTLQQNFLKARCGAEQEALRWFPVIVSFEEEAEADNLLSGLGQLLMKLVPLLSQAVTGTGTAGTLLLQALETLRSRADAEVTMAFEEAAALIDQGYPTVSRLNRFLRSLDQSDIPEGLSPAQWRRFFETVAEEWQNRRKERGDTGDPAAKDGEKEQESKKDKGKKTVAKPQVELRQFHGWLDFADPEQHDRDGPKEIYSFHATGPCFLNARYLRGRLDILGPDGGQLFTAWLDGESLEDWMDGGSKPFDVSYAPDLTGALHCSSGTQASARSMIVRGRIFLSNGKPLADRMLAVYLPPRRPRALPSDTREQGPGGPGSCCADHEALLPARPEIEVPVALAVAQSDDSGYFSFEYLMTQENAGCDRALINVSGVIASVAVQLRTLPDAPASHGFPEPLLLSIEEVLLAPEAGTIAKPIQWLDDESQAGCGIAFDQPNRALDEFTFHSIIRTTDPLVVRKSVAYHESDSKPQSIGADALFRTPLDRSNAVAWDEPPTIAEAQTISHGRILSIKQVWRADGYSLGDLLYSLPLAPLQKKNIVVIDWDRRDAVERTEALHYDEALENRWGRERDISEIVRATLNETLRGRSGAGSSSFGAGIGFFVGAVFGGIFGGSSSASSSASQESNKQLSTDSIHQLRERTMQSAAAVRNQRVTSVQQSTQGERATYLTESVANRNACHAMTVQYFEVLRHFRVEHELASVQECLFIPLPMTIFDRDKALRWRSQIAEALRKPALGPALDACERLVESAKDPGIYPPGGTYSSDPILGFEGEMSLLLSFPGPADALAGDTYAADIEQAYAPYLWTSFAYIWRTLIVIVVDRNAREAVFQQKVAPYVAQRFVSRLKFVAKLDDGKEVDLALEAALLSPYSAGGIHQVSIRQTADTPLDIERRRIRSITVSSSEPAPPNANTLLKSIHVRYRTARLSHVLVKRDAEDNSIRAKAAGAAGPDTAFLLTPTDAVENRDPKKEDIVAQSRLVRHLNEHIEYYHKSIWWLMDPDRRFTLLDGFLAPHSRGRSVASVVENRLVAIVGNSLVMPVASGIRLDRYRDDLPCGKEGGAGGETDSAGDLLSLYRPTVISPSIRISIPTKGVFAEAVMGGCNSCERVDESRRQFWDQALPDELPALDSTSTATRVQTTPDMEAKSFPAPIINQVQTGVPSAPDPSGLSKVLDVLGQGGTFRDMAGLEGTQQNAIRALEGAFNGAGKFGEMAAGLMGQKMLIDHAEKIKGSINKDAAKGRVTPEQAQRSLSKLNDALSDLPADPRSNPLLDNPNLGNAIDAASRRGESVRVARGDSSIDIGGSAVPEAGPSDPPPVRSGSGMRRAVSRLLLGQPAHAASPQASASILAPFHLTLRRDSNLATLFGYNDWVTGELYAGAPGPVGTPMTFLAYTLEHPYSGGRNQEEVEAALDQVRKAILRSAKGSQLESLRRVWRLKYSMVPAGDYRAKVRTDNDNNKWGQNAWRIELLDTGDQKHVQFHIGNTILNSTGCIMVGISRGEKGRTIDSAGALRSIRNLYGENNDRPILVHIDGGGMPGWS</sequence>
<dbReference type="EMBL" id="PSNW01000003">
    <property type="protein sequence ID" value="PPE74649.1"/>
    <property type="molecule type" value="Genomic_DNA"/>
</dbReference>
<dbReference type="Pfam" id="PF18925">
    <property type="entry name" value="DUF5675"/>
    <property type="match status" value="1"/>
</dbReference>
<proteinExistence type="predicted"/>